<reference evidence="2" key="1">
    <citation type="submission" date="2022-07" db="EMBL/GenBank/DDBJ databases">
        <authorList>
            <person name="Macas J."/>
            <person name="Novak P."/>
            <person name="Neumann P."/>
        </authorList>
    </citation>
    <scope>NUCLEOTIDE SEQUENCE</scope>
</reference>
<accession>A0AAV0CD98</accession>
<comment type="caution">
    <text evidence="2">The sequence shown here is derived from an EMBL/GenBank/DDBJ whole genome shotgun (WGS) entry which is preliminary data.</text>
</comment>
<feature type="region of interest" description="Disordered" evidence="1">
    <location>
        <begin position="1"/>
        <end position="26"/>
    </location>
</feature>
<keyword evidence="3" id="KW-1185">Reference proteome</keyword>
<dbReference type="AlphaFoldDB" id="A0AAV0CD98"/>
<protein>
    <submittedName>
        <fullName evidence="2">Uncharacterized protein</fullName>
    </submittedName>
</protein>
<proteinExistence type="predicted"/>
<dbReference type="EMBL" id="CAMAPF010000026">
    <property type="protein sequence ID" value="CAH9074407.1"/>
    <property type="molecule type" value="Genomic_DNA"/>
</dbReference>
<dbReference type="Proteomes" id="UP001152523">
    <property type="component" value="Unassembled WGS sequence"/>
</dbReference>
<evidence type="ECO:0000256" key="1">
    <source>
        <dbReference type="SAM" id="MobiDB-lite"/>
    </source>
</evidence>
<gene>
    <name evidence="2" type="ORF">CEPIT_LOCUS5040</name>
</gene>
<organism evidence="2 3">
    <name type="scientific">Cuscuta epithymum</name>
    <dbReference type="NCBI Taxonomy" id="186058"/>
    <lineage>
        <taxon>Eukaryota</taxon>
        <taxon>Viridiplantae</taxon>
        <taxon>Streptophyta</taxon>
        <taxon>Embryophyta</taxon>
        <taxon>Tracheophyta</taxon>
        <taxon>Spermatophyta</taxon>
        <taxon>Magnoliopsida</taxon>
        <taxon>eudicotyledons</taxon>
        <taxon>Gunneridae</taxon>
        <taxon>Pentapetalae</taxon>
        <taxon>asterids</taxon>
        <taxon>lamiids</taxon>
        <taxon>Solanales</taxon>
        <taxon>Convolvulaceae</taxon>
        <taxon>Cuscuteae</taxon>
        <taxon>Cuscuta</taxon>
        <taxon>Cuscuta subgen. Cuscuta</taxon>
    </lineage>
</organism>
<sequence length="110" mass="12309">METEGDHIVGAPGRQRGRDWQRGGRRHRRRQLRFSFEIEPRCLRGVGEFNGFVFVGVGGGEGEAEVGGEVVASISDDCHGRIHDAENRFYRVVGGRVLDTGPNRKHNHKT</sequence>
<evidence type="ECO:0000313" key="2">
    <source>
        <dbReference type="EMBL" id="CAH9074407.1"/>
    </source>
</evidence>
<evidence type="ECO:0000313" key="3">
    <source>
        <dbReference type="Proteomes" id="UP001152523"/>
    </source>
</evidence>
<name>A0AAV0CD98_9ASTE</name>